<dbReference type="AlphaFoldDB" id="A0A6L6HNU0"/>
<accession>A0A6L6HNU0</accession>
<reference evidence="2 3" key="1">
    <citation type="submission" date="2019-11" db="EMBL/GenBank/DDBJ databases">
        <authorList>
            <person name="Lang L."/>
        </authorList>
    </citation>
    <scope>NUCLEOTIDE SEQUENCE [LARGE SCALE GENOMIC DNA]</scope>
    <source>
        <strain evidence="2 3">YIM 132242</strain>
    </source>
</reference>
<evidence type="ECO:0000313" key="3">
    <source>
        <dbReference type="Proteomes" id="UP000481417"/>
    </source>
</evidence>
<dbReference type="GO" id="GO:0004852">
    <property type="term" value="F:uroporphyrinogen-III synthase activity"/>
    <property type="evidence" value="ECO:0007669"/>
    <property type="project" value="InterPro"/>
</dbReference>
<keyword evidence="3" id="KW-1185">Reference proteome</keyword>
<feature type="domain" description="Tetrapyrrole biosynthesis uroporphyrinogen III synthase" evidence="1">
    <location>
        <begin position="31"/>
        <end position="211"/>
    </location>
</feature>
<dbReference type="EMBL" id="WMBT01000003">
    <property type="protein sequence ID" value="MTD99862.1"/>
    <property type="molecule type" value="Genomic_DNA"/>
</dbReference>
<dbReference type="InterPro" id="IPR036108">
    <property type="entry name" value="4pyrrol_syn_uPrphyn_synt_sf"/>
</dbReference>
<name>A0A6L6HNU0_9RHOB</name>
<gene>
    <name evidence="2" type="ORF">GIY56_06160</name>
</gene>
<dbReference type="Gene3D" id="3.40.50.10090">
    <property type="match status" value="1"/>
</dbReference>
<dbReference type="InterPro" id="IPR003754">
    <property type="entry name" value="4pyrrol_synth_uPrphyn_synth"/>
</dbReference>
<dbReference type="CDD" id="cd06578">
    <property type="entry name" value="HemD"/>
    <property type="match status" value="1"/>
</dbReference>
<sequence>MPMSSPARPVLLLTRPRADSRRFAAMLPEWRAVISPILRIVGVDHDGVALRDAPGLVFTSAHAVAAAGPGQGRLAICVGGHTAQVARAAGFAVRTGTGSAEGLLPLIRDAGVPLIHPHGRHLARELPVPGVVVYDQQPVPLTRDAQALLAGDAPVVLPLFSPRSARLAADAARGARAALWPVAISEAARAAWDAPAAGHAVAGRPDAAAMVAAIRNLPVAEQ</sequence>
<dbReference type="Proteomes" id="UP000481417">
    <property type="component" value="Unassembled WGS sequence"/>
</dbReference>
<proteinExistence type="predicted"/>
<evidence type="ECO:0000313" key="2">
    <source>
        <dbReference type="EMBL" id="MTD99862.1"/>
    </source>
</evidence>
<dbReference type="GO" id="GO:0033014">
    <property type="term" value="P:tetrapyrrole biosynthetic process"/>
    <property type="evidence" value="ECO:0007669"/>
    <property type="project" value="InterPro"/>
</dbReference>
<organism evidence="2 3">
    <name type="scientific">Paracoccus lichenicola</name>
    <dbReference type="NCBI Taxonomy" id="2665644"/>
    <lineage>
        <taxon>Bacteria</taxon>
        <taxon>Pseudomonadati</taxon>
        <taxon>Pseudomonadota</taxon>
        <taxon>Alphaproteobacteria</taxon>
        <taxon>Rhodobacterales</taxon>
        <taxon>Paracoccaceae</taxon>
        <taxon>Paracoccus</taxon>
    </lineage>
</organism>
<dbReference type="SUPFAM" id="SSF69618">
    <property type="entry name" value="HemD-like"/>
    <property type="match status" value="1"/>
</dbReference>
<evidence type="ECO:0000259" key="1">
    <source>
        <dbReference type="Pfam" id="PF02602"/>
    </source>
</evidence>
<dbReference type="Pfam" id="PF02602">
    <property type="entry name" value="HEM4"/>
    <property type="match status" value="1"/>
</dbReference>
<protein>
    <submittedName>
        <fullName evidence="2">Uroporphyrinogen-III synthase</fullName>
    </submittedName>
</protein>
<comment type="caution">
    <text evidence="2">The sequence shown here is derived from an EMBL/GenBank/DDBJ whole genome shotgun (WGS) entry which is preliminary data.</text>
</comment>